<dbReference type="PANTHER" id="PTHR33418">
    <property type="entry name" value="HELICASE-ASSOCIATED"/>
    <property type="match status" value="1"/>
</dbReference>
<reference evidence="3" key="1">
    <citation type="submission" date="2021-01" db="EMBL/GenBank/DDBJ databases">
        <authorList>
            <person name="Corre E."/>
            <person name="Pelletier E."/>
            <person name="Niang G."/>
            <person name="Scheremetjew M."/>
            <person name="Finn R."/>
            <person name="Kale V."/>
            <person name="Holt S."/>
            <person name="Cochrane G."/>
            <person name="Meng A."/>
            <person name="Brown T."/>
            <person name="Cohen L."/>
        </authorList>
    </citation>
    <scope>NUCLEOTIDE SEQUENCE</scope>
    <source>
        <strain evidence="3">MM31A-1</strain>
    </source>
</reference>
<dbReference type="Gene3D" id="6.10.140.530">
    <property type="match status" value="4"/>
</dbReference>
<feature type="signal peptide" evidence="1">
    <location>
        <begin position="1"/>
        <end position="23"/>
    </location>
</feature>
<dbReference type="InterPro" id="IPR005114">
    <property type="entry name" value="Helicase_assoc"/>
</dbReference>
<accession>A0A7S3VGD0</accession>
<sequence length="420" mass="49979">MLKSISMKKRIFLLVLLLVLANAKNLIVSYQPPPNKRNLRWEDNFRQLDEYCSIHGNSDIPQNYSKNPALGMWVRRQRVAFKNIDLNLLETCNDLTRHRIERLRSVSFVFDKTALIWKQRLDELHDFKEYYGHTRVPAPRKGKKDKWDDLSIWVRNQRAMYNRLKSEKNENNIQTYNFLTEERIDALNAIEFCWDAQEQNWMEQYEKLVVFRKQHGHVDVPSRFKDDPALSRWVEQQRFLYRSYRQCNDDTGSNRITPDRIELLDDLAFRWDNKKDLQWWNNYKALAAYHEEYGTSSLSSDLADVKLRNWVINTRYQCKEYISSVTKEQLLRGEVCIPGLNQERVDALKKIDFCWLPSIESDGNMTAMPQEVKKKVLRKKLKKLQAAVVAKSVEVETEVKVIPTQIREKKAIDPFPWDEI</sequence>
<feature type="domain" description="Helicase-associated" evidence="2">
    <location>
        <begin position="117"/>
        <end position="192"/>
    </location>
</feature>
<gene>
    <name evidence="3" type="ORF">CDEB00056_LOCUS23790</name>
</gene>
<dbReference type="Pfam" id="PF03457">
    <property type="entry name" value="HA"/>
    <property type="match status" value="4"/>
</dbReference>
<name>A0A7S3VGD0_9STRA</name>
<protein>
    <recommendedName>
        <fullName evidence="2">Helicase-associated domain-containing protein</fullName>
    </recommendedName>
</protein>
<dbReference type="AlphaFoldDB" id="A0A7S3VGD0"/>
<feature type="domain" description="Helicase-associated" evidence="2">
    <location>
        <begin position="276"/>
        <end position="353"/>
    </location>
</feature>
<organism evidence="3">
    <name type="scientific">Chaetoceros debilis</name>
    <dbReference type="NCBI Taxonomy" id="122233"/>
    <lineage>
        <taxon>Eukaryota</taxon>
        <taxon>Sar</taxon>
        <taxon>Stramenopiles</taxon>
        <taxon>Ochrophyta</taxon>
        <taxon>Bacillariophyta</taxon>
        <taxon>Coscinodiscophyceae</taxon>
        <taxon>Chaetocerotophycidae</taxon>
        <taxon>Chaetocerotales</taxon>
        <taxon>Chaetocerotaceae</taxon>
        <taxon>Chaetoceros</taxon>
    </lineage>
</organism>
<evidence type="ECO:0000256" key="1">
    <source>
        <dbReference type="SAM" id="SignalP"/>
    </source>
</evidence>
<evidence type="ECO:0000313" key="3">
    <source>
        <dbReference type="EMBL" id="CAE0478937.1"/>
    </source>
</evidence>
<proteinExistence type="predicted"/>
<feature type="chain" id="PRO_5030833847" description="Helicase-associated domain-containing protein" evidence="1">
    <location>
        <begin position="24"/>
        <end position="420"/>
    </location>
</feature>
<dbReference type="PANTHER" id="PTHR33418:SF1">
    <property type="entry name" value="HELICASE-ASSOCIATED DOMAIN-CONTAINING PROTEIN"/>
    <property type="match status" value="1"/>
</dbReference>
<feature type="domain" description="Helicase-associated" evidence="2">
    <location>
        <begin position="197"/>
        <end position="269"/>
    </location>
</feature>
<evidence type="ECO:0000259" key="2">
    <source>
        <dbReference type="Pfam" id="PF03457"/>
    </source>
</evidence>
<dbReference type="EMBL" id="HBIO01031051">
    <property type="protein sequence ID" value="CAE0478937.1"/>
    <property type="molecule type" value="Transcribed_RNA"/>
</dbReference>
<keyword evidence="1" id="KW-0732">Signal</keyword>
<feature type="domain" description="Helicase-associated" evidence="2">
    <location>
        <begin position="39"/>
        <end position="108"/>
    </location>
</feature>